<proteinExistence type="predicted"/>
<dbReference type="AlphaFoldDB" id="A0A6V3UJ17"/>
<accession>A0A6V3UJ17</accession>
<sequence>MASATAKSQWIHDVETDFHEKTKDDDTNCYIDVDASRFPLRGKNYLSDRKKFPSEEAAFKLVCSKCFRTDYKLPNAVDSIDSLQKFLDDNSDKEYFIQTWLVPGHFTVVSLYERTLERGKDAVFDRLYDKFRYGDPIFQKERFKFIPEIIDAPWAIKKTVQILSGSIRPVLLSKRLKTSFHNGKNYFEVSVDTGSSYAVGMAASTMVKSFAKIVANLSFLVEGRDEQELPERVIAAHSFSKVDVKSVGIRLLKISSSTSCSSTET</sequence>
<feature type="domain" description="Protein ENHANCED DISEASE RESISTANCE 2 C-terminal" evidence="1">
    <location>
        <begin position="32"/>
        <end position="243"/>
    </location>
</feature>
<protein>
    <recommendedName>
        <fullName evidence="1">Protein ENHANCED DISEASE RESISTANCE 2 C-terminal domain-containing protein</fullName>
    </recommendedName>
</protein>
<dbReference type="EMBL" id="HBIV01051859">
    <property type="protein sequence ID" value="CAE0683804.1"/>
    <property type="molecule type" value="Transcribed_RNA"/>
</dbReference>
<dbReference type="Pfam" id="PF07059">
    <property type="entry name" value="EDR2_C"/>
    <property type="match status" value="1"/>
</dbReference>
<dbReference type="InterPro" id="IPR045096">
    <property type="entry name" value="EDR2-like"/>
</dbReference>
<dbReference type="InterPro" id="IPR009769">
    <property type="entry name" value="EDR2_C"/>
</dbReference>
<dbReference type="PANTHER" id="PTHR12136">
    <property type="entry name" value="ENHANCED DISEASE RESISTANCE-RELATED"/>
    <property type="match status" value="1"/>
</dbReference>
<evidence type="ECO:0000313" key="3">
    <source>
        <dbReference type="EMBL" id="CAE0683805.1"/>
    </source>
</evidence>
<dbReference type="PANTHER" id="PTHR12136:SF41">
    <property type="entry name" value="PLECKSTRIN HOMOLOGY (PH) AND LIPID-BINDING START DOMAINS-CONTAINING PROTEIN"/>
    <property type="match status" value="1"/>
</dbReference>
<gene>
    <name evidence="2" type="ORF">LGLO00237_LOCUS35592</name>
    <name evidence="3" type="ORF">LGLO00237_LOCUS35593</name>
</gene>
<name>A0A6V3UJ17_9EUKA</name>
<evidence type="ECO:0000259" key="1">
    <source>
        <dbReference type="Pfam" id="PF07059"/>
    </source>
</evidence>
<reference evidence="2" key="1">
    <citation type="submission" date="2021-01" db="EMBL/GenBank/DDBJ databases">
        <authorList>
            <person name="Corre E."/>
            <person name="Pelletier E."/>
            <person name="Niang G."/>
            <person name="Scheremetjew M."/>
            <person name="Finn R."/>
            <person name="Kale V."/>
            <person name="Holt S."/>
            <person name="Cochrane G."/>
            <person name="Meng A."/>
            <person name="Brown T."/>
            <person name="Cohen L."/>
        </authorList>
    </citation>
    <scope>NUCLEOTIDE SEQUENCE</scope>
    <source>
        <strain evidence="2">CCCM811</strain>
    </source>
</reference>
<dbReference type="EMBL" id="HBIV01051860">
    <property type="protein sequence ID" value="CAE0683805.1"/>
    <property type="molecule type" value="Transcribed_RNA"/>
</dbReference>
<evidence type="ECO:0000313" key="2">
    <source>
        <dbReference type="EMBL" id="CAE0683804.1"/>
    </source>
</evidence>
<organism evidence="2">
    <name type="scientific">Lotharella globosa</name>
    <dbReference type="NCBI Taxonomy" id="91324"/>
    <lineage>
        <taxon>Eukaryota</taxon>
        <taxon>Sar</taxon>
        <taxon>Rhizaria</taxon>
        <taxon>Cercozoa</taxon>
        <taxon>Chlorarachniophyceae</taxon>
        <taxon>Lotharella</taxon>
    </lineage>
</organism>